<reference evidence="16 17" key="1">
    <citation type="submission" date="2020-04" db="EMBL/GenBank/DDBJ databases">
        <title>Pseudoalteromonas caenipelagi sp. nov., isolated from a tidal flat.</title>
        <authorList>
            <person name="Park S."/>
            <person name="Yoon J.-H."/>
        </authorList>
    </citation>
    <scope>NUCLEOTIDE SEQUENCE [LARGE SCALE GENOMIC DNA]</scope>
    <source>
        <strain evidence="16 17">JBTF-M23</strain>
    </source>
</reference>
<keyword evidence="6" id="KW-0997">Cell inner membrane</keyword>
<dbReference type="InterPro" id="IPR004961">
    <property type="entry name" value="Lipase_chaperone"/>
</dbReference>
<evidence type="ECO:0000256" key="10">
    <source>
        <dbReference type="ARBA" id="ARBA00023098"/>
    </source>
</evidence>
<evidence type="ECO:0000256" key="9">
    <source>
        <dbReference type="ARBA" id="ARBA00022989"/>
    </source>
</evidence>
<evidence type="ECO:0000256" key="2">
    <source>
        <dbReference type="ARBA" id="ARBA00004383"/>
    </source>
</evidence>
<dbReference type="SUPFAM" id="SSF158855">
    <property type="entry name" value="Lipase chaperone-like"/>
    <property type="match status" value="1"/>
</dbReference>
<evidence type="ECO:0000256" key="7">
    <source>
        <dbReference type="ARBA" id="ARBA00022692"/>
    </source>
</evidence>
<evidence type="ECO:0000256" key="15">
    <source>
        <dbReference type="ARBA" id="ARBA00033028"/>
    </source>
</evidence>
<dbReference type="RefSeq" id="WP_171625247.1">
    <property type="nucleotide sequence ID" value="NZ_JABBPG010000002.1"/>
</dbReference>
<keyword evidence="5" id="KW-1003">Cell membrane</keyword>
<keyword evidence="7" id="KW-0812">Transmembrane</keyword>
<evidence type="ECO:0000256" key="1">
    <source>
        <dbReference type="ARBA" id="ARBA00003280"/>
    </source>
</evidence>
<keyword evidence="11" id="KW-0472">Membrane</keyword>
<dbReference type="EMBL" id="JABBPG010000002">
    <property type="protein sequence ID" value="NOU50174.1"/>
    <property type="molecule type" value="Genomic_DNA"/>
</dbReference>
<name>A0A849VE09_9GAMM</name>
<evidence type="ECO:0000256" key="5">
    <source>
        <dbReference type="ARBA" id="ARBA00022475"/>
    </source>
</evidence>
<comment type="caution">
    <text evidence="16">The sequence shown here is derived from an EMBL/GenBank/DDBJ whole genome shotgun (WGS) entry which is preliminary data.</text>
</comment>
<comment type="similarity">
    <text evidence="3">Belongs to the lipase chaperone family.</text>
</comment>
<dbReference type="Pfam" id="PF03280">
    <property type="entry name" value="Lipase_chap"/>
    <property type="match status" value="1"/>
</dbReference>
<dbReference type="AlphaFoldDB" id="A0A849VE09"/>
<evidence type="ECO:0000256" key="13">
    <source>
        <dbReference type="ARBA" id="ARBA00030948"/>
    </source>
</evidence>
<evidence type="ECO:0000256" key="8">
    <source>
        <dbReference type="ARBA" id="ARBA00022963"/>
    </source>
</evidence>
<evidence type="ECO:0000256" key="12">
    <source>
        <dbReference type="ARBA" id="ARBA00023186"/>
    </source>
</evidence>
<evidence type="ECO:0000256" key="6">
    <source>
        <dbReference type="ARBA" id="ARBA00022519"/>
    </source>
</evidence>
<proteinExistence type="inferred from homology"/>
<keyword evidence="9" id="KW-1133">Transmembrane helix</keyword>
<gene>
    <name evidence="16" type="ORF">HG263_06415</name>
</gene>
<keyword evidence="17" id="KW-1185">Reference proteome</keyword>
<evidence type="ECO:0000313" key="17">
    <source>
        <dbReference type="Proteomes" id="UP000586305"/>
    </source>
</evidence>
<evidence type="ECO:0000256" key="3">
    <source>
        <dbReference type="ARBA" id="ARBA00010358"/>
    </source>
</evidence>
<dbReference type="GO" id="GO:0005886">
    <property type="term" value="C:plasma membrane"/>
    <property type="evidence" value="ECO:0007669"/>
    <property type="project" value="UniProtKB-SubCell"/>
</dbReference>
<dbReference type="Proteomes" id="UP000586305">
    <property type="component" value="Unassembled WGS sequence"/>
</dbReference>
<organism evidence="16 17">
    <name type="scientific">Pseudoalteromonas caenipelagi</name>
    <dbReference type="NCBI Taxonomy" id="2726988"/>
    <lineage>
        <taxon>Bacteria</taxon>
        <taxon>Pseudomonadati</taxon>
        <taxon>Pseudomonadota</taxon>
        <taxon>Gammaproteobacteria</taxon>
        <taxon>Alteromonadales</taxon>
        <taxon>Pseudoalteromonadaceae</taxon>
        <taxon>Pseudoalteromonas</taxon>
    </lineage>
</organism>
<evidence type="ECO:0000256" key="11">
    <source>
        <dbReference type="ARBA" id="ARBA00023136"/>
    </source>
</evidence>
<evidence type="ECO:0000256" key="14">
    <source>
        <dbReference type="ARBA" id="ARBA00031542"/>
    </source>
</evidence>
<dbReference type="GO" id="GO:0006457">
    <property type="term" value="P:protein folding"/>
    <property type="evidence" value="ECO:0007669"/>
    <property type="project" value="InterPro"/>
</dbReference>
<accession>A0A849VE09</accession>
<evidence type="ECO:0000313" key="16">
    <source>
        <dbReference type="EMBL" id="NOU50174.1"/>
    </source>
</evidence>
<comment type="subcellular location">
    <subcellularLocation>
        <location evidence="2">Cell inner membrane</location>
        <topology evidence="2">Single-pass membrane protein</topology>
        <orientation evidence="2">Periplasmic side</orientation>
    </subcellularLocation>
</comment>
<keyword evidence="8" id="KW-0442">Lipid degradation</keyword>
<keyword evidence="10" id="KW-0443">Lipid metabolism</keyword>
<dbReference type="GO" id="GO:0051082">
    <property type="term" value="F:unfolded protein binding"/>
    <property type="evidence" value="ECO:0007669"/>
    <property type="project" value="InterPro"/>
</dbReference>
<comment type="function">
    <text evidence="1">May be involved in the folding of the extracellular lipase during its passage through the periplasm.</text>
</comment>
<evidence type="ECO:0000256" key="4">
    <source>
        <dbReference type="ARBA" id="ARBA00019692"/>
    </source>
</evidence>
<sequence length="294" mass="34409">MIIVLMTTVVIFGTLMLYFQSQLKQREVAQQSEQKLPVTLTGNAIAQAPLSQLTAYQELKNCDDVTATDKHTIDDWLLTLQNHELQSQWQQHIGELDVCLHQYAQAYIAYKQALTEVDENLNIFERHELLMDLQREYFSPQLIERWYAQENNWNEHALQRWQILSDKRITTEQKERLISQHISQLPDTERQLIQSSSQLVKLAKSLPEQAPNELITQYGQAAAQRLFAVKEKQVQWQKKLLKFEALRAEILAKAVTPSEQQQEIQKIKQALFDSYERKRLPHALARIQKKQSAY</sequence>
<keyword evidence="12" id="KW-0143">Chaperone</keyword>
<dbReference type="GO" id="GO:0016042">
    <property type="term" value="P:lipid catabolic process"/>
    <property type="evidence" value="ECO:0007669"/>
    <property type="project" value="UniProtKB-KW"/>
</dbReference>
<protein>
    <recommendedName>
        <fullName evidence="4">Lipase chaperone</fullName>
    </recommendedName>
    <alternativeName>
        <fullName evidence="15">Lipase foldase</fullName>
    </alternativeName>
    <alternativeName>
        <fullName evidence="13">Lipase helper protein</fullName>
    </alternativeName>
    <alternativeName>
        <fullName evidence="14">Lipase modulator</fullName>
    </alternativeName>
</protein>